<proteinExistence type="predicted"/>
<sequence length="95" mass="9762">MRGGALRVDGGQLDVAEHHRRPGLAGQLPERLPVAGQFGRRLVEASGAQMGVLFDPAEAGEVLQRGADAAFAQAFDIAGGDRADRGRVGGDGAGR</sequence>
<accession>A0A133XJ60</accession>
<dbReference type="AlphaFoldDB" id="A0A133XJ60"/>
<keyword evidence="2" id="KW-1185">Reference proteome</keyword>
<dbReference type="Proteomes" id="UP000070186">
    <property type="component" value="Unassembled WGS sequence"/>
</dbReference>
<dbReference type="STRING" id="281362.AT959_09760"/>
<protein>
    <submittedName>
        <fullName evidence="1">Uncharacterized protein</fullName>
    </submittedName>
</protein>
<dbReference type="EMBL" id="LODL01000019">
    <property type="protein sequence ID" value="KXB30983.1"/>
    <property type="molecule type" value="Genomic_DNA"/>
</dbReference>
<evidence type="ECO:0000313" key="1">
    <source>
        <dbReference type="EMBL" id="KXB30983.1"/>
    </source>
</evidence>
<organism evidence="1 2">
    <name type="scientific">Dechloromonas denitrificans</name>
    <dbReference type="NCBI Taxonomy" id="281362"/>
    <lineage>
        <taxon>Bacteria</taxon>
        <taxon>Pseudomonadati</taxon>
        <taxon>Pseudomonadota</taxon>
        <taxon>Betaproteobacteria</taxon>
        <taxon>Rhodocyclales</taxon>
        <taxon>Azonexaceae</taxon>
        <taxon>Dechloromonas</taxon>
    </lineage>
</organism>
<name>A0A133XJ60_9RHOO</name>
<comment type="caution">
    <text evidence="1">The sequence shown here is derived from an EMBL/GenBank/DDBJ whole genome shotgun (WGS) entry which is preliminary data.</text>
</comment>
<evidence type="ECO:0000313" key="2">
    <source>
        <dbReference type="Proteomes" id="UP000070186"/>
    </source>
</evidence>
<reference evidence="1 2" key="1">
    <citation type="submission" date="2015-12" db="EMBL/GenBank/DDBJ databases">
        <title>Nitrous oxide reduction kinetics distinguish bacteria harboring typical versus atypical NosZ.</title>
        <authorList>
            <person name="Yoon S."/>
            <person name="Nissen S."/>
            <person name="Park D."/>
            <person name="Sanford R.A."/>
            <person name="Loeffler F.E."/>
        </authorList>
    </citation>
    <scope>NUCLEOTIDE SEQUENCE [LARGE SCALE GENOMIC DNA]</scope>
    <source>
        <strain evidence="1 2">ATCC BAA-841</strain>
    </source>
</reference>
<gene>
    <name evidence="1" type="ORF">AT959_09760</name>
</gene>